<accession>A0A6J6LIR4</accession>
<reference evidence="1" key="1">
    <citation type="submission" date="2020-05" db="EMBL/GenBank/DDBJ databases">
        <authorList>
            <person name="Chiriac C."/>
            <person name="Salcher M."/>
            <person name="Ghai R."/>
            <person name="Kavagutti S V."/>
        </authorList>
    </citation>
    <scope>NUCLEOTIDE SEQUENCE</scope>
</reference>
<dbReference type="SUPFAM" id="SSF52540">
    <property type="entry name" value="P-loop containing nucleoside triphosphate hydrolases"/>
    <property type="match status" value="1"/>
</dbReference>
<name>A0A6J6LIR4_9ZZZZ</name>
<dbReference type="EMBL" id="CAEZWE010000064">
    <property type="protein sequence ID" value="CAB4660235.1"/>
    <property type="molecule type" value="Genomic_DNA"/>
</dbReference>
<proteinExistence type="predicted"/>
<dbReference type="AlphaFoldDB" id="A0A6J6LIR4"/>
<dbReference type="Gene3D" id="3.40.50.300">
    <property type="entry name" value="P-loop containing nucleotide triphosphate hydrolases"/>
    <property type="match status" value="1"/>
</dbReference>
<organism evidence="1">
    <name type="scientific">freshwater metagenome</name>
    <dbReference type="NCBI Taxonomy" id="449393"/>
    <lineage>
        <taxon>unclassified sequences</taxon>
        <taxon>metagenomes</taxon>
        <taxon>ecological metagenomes</taxon>
    </lineage>
</organism>
<protein>
    <submittedName>
        <fullName evidence="1">Unannotated protein</fullName>
    </submittedName>
</protein>
<gene>
    <name evidence="1" type="ORF">UFOPK2169_01357</name>
</gene>
<dbReference type="InterPro" id="IPR027417">
    <property type="entry name" value="P-loop_NTPase"/>
</dbReference>
<sequence>MSVLFMSPKGGNCTTVTASAAALLSAMNGRHTLLIDLCGDVPATLGMAEPTRPGINDWLAEHNSSDAASMVLLGEPVIDGLVVVHRGSKFVDGQPRWRQLADALSSLPHTVIVDAGNGFIPAEIAQSVSAVTMVTKPCYLSLRRATTMPRPHNVVVVREEGRALTTADVGNVLNVPVVAEVPHSAAIARAVDAGLLPARVEQLFGAHFSQLLTP</sequence>
<evidence type="ECO:0000313" key="1">
    <source>
        <dbReference type="EMBL" id="CAB4660235.1"/>
    </source>
</evidence>